<evidence type="ECO:0000313" key="3">
    <source>
        <dbReference type="Proteomes" id="UP001390339"/>
    </source>
</evidence>
<evidence type="ECO:0000256" key="1">
    <source>
        <dbReference type="SAM" id="SignalP"/>
    </source>
</evidence>
<keyword evidence="1" id="KW-0732">Signal</keyword>
<dbReference type="Proteomes" id="UP001390339">
    <property type="component" value="Unassembled WGS sequence"/>
</dbReference>
<keyword evidence="3" id="KW-1185">Reference proteome</keyword>
<protein>
    <submittedName>
        <fullName evidence="2">Uncharacterized protein</fullName>
    </submittedName>
</protein>
<reference evidence="2 3" key="1">
    <citation type="journal article" date="2024" name="IMA Fungus">
        <title>Apiospora arundinis, a panoply of carbohydrate-active enzymes and secondary metabolites.</title>
        <authorList>
            <person name="Sorensen T."/>
            <person name="Petersen C."/>
            <person name="Muurmann A.T."/>
            <person name="Christiansen J.V."/>
            <person name="Brundto M.L."/>
            <person name="Overgaard C.K."/>
            <person name="Boysen A.T."/>
            <person name="Wollenberg R.D."/>
            <person name="Larsen T.O."/>
            <person name="Sorensen J.L."/>
            <person name="Nielsen K.L."/>
            <person name="Sondergaard T.E."/>
        </authorList>
    </citation>
    <scope>NUCLEOTIDE SEQUENCE [LARGE SCALE GENOMIC DNA]</scope>
    <source>
        <strain evidence="2 3">AAU 773</strain>
    </source>
</reference>
<feature type="chain" id="PRO_5045987629" evidence="1">
    <location>
        <begin position="24"/>
        <end position="170"/>
    </location>
</feature>
<name>A0ABR2HQ36_9PEZI</name>
<accession>A0ABR2HQ36</accession>
<sequence length="170" mass="17565">MKSSSIAAAAASLLASLAPVALALPSQQHSRNASPEPLDLGKVGDAFKDGWGKVEDGFNKVGDWFQDLPQELKDLNDTVGDDIKKGAKKAWETDVGGCLVVQCATALAPTALTCVVSSIDGNPLTCIGALTSLAVKAPQVCDACRDALKKDIGLKSIASSHIASNCSRET</sequence>
<gene>
    <name evidence="2" type="ORF">PGQ11_013610</name>
</gene>
<proteinExistence type="predicted"/>
<feature type="signal peptide" evidence="1">
    <location>
        <begin position="1"/>
        <end position="23"/>
    </location>
</feature>
<evidence type="ECO:0000313" key="2">
    <source>
        <dbReference type="EMBL" id="KAK8851131.1"/>
    </source>
</evidence>
<organism evidence="2 3">
    <name type="scientific">Apiospora arundinis</name>
    <dbReference type="NCBI Taxonomy" id="335852"/>
    <lineage>
        <taxon>Eukaryota</taxon>
        <taxon>Fungi</taxon>
        <taxon>Dikarya</taxon>
        <taxon>Ascomycota</taxon>
        <taxon>Pezizomycotina</taxon>
        <taxon>Sordariomycetes</taxon>
        <taxon>Xylariomycetidae</taxon>
        <taxon>Amphisphaeriales</taxon>
        <taxon>Apiosporaceae</taxon>
        <taxon>Apiospora</taxon>
    </lineage>
</organism>
<dbReference type="EMBL" id="JAPCWZ010000009">
    <property type="protein sequence ID" value="KAK8851131.1"/>
    <property type="molecule type" value="Genomic_DNA"/>
</dbReference>
<comment type="caution">
    <text evidence="2">The sequence shown here is derived from an EMBL/GenBank/DDBJ whole genome shotgun (WGS) entry which is preliminary data.</text>
</comment>